<organism evidence="1 2">
    <name type="scientific">Clostridium intestinale DSM 6191</name>
    <dbReference type="NCBI Taxonomy" id="1121320"/>
    <lineage>
        <taxon>Bacteria</taxon>
        <taxon>Bacillati</taxon>
        <taxon>Bacillota</taxon>
        <taxon>Clostridia</taxon>
        <taxon>Eubacteriales</taxon>
        <taxon>Clostridiaceae</taxon>
        <taxon>Clostridium</taxon>
    </lineage>
</organism>
<dbReference type="EMBL" id="FQXU01000004">
    <property type="protein sequence ID" value="SHH82415.1"/>
    <property type="molecule type" value="Genomic_DNA"/>
</dbReference>
<evidence type="ECO:0000313" key="1">
    <source>
        <dbReference type="EMBL" id="SHH82415.1"/>
    </source>
</evidence>
<accession>A0A1M5W4L8</accession>
<dbReference type="RefSeq" id="WP_073017195.1">
    <property type="nucleotide sequence ID" value="NZ_FQXU01000004.1"/>
</dbReference>
<protein>
    <submittedName>
        <fullName evidence="1">Uncharacterized protein</fullName>
    </submittedName>
</protein>
<gene>
    <name evidence="1" type="ORF">SAMN02745941_00926</name>
</gene>
<name>A0A1M5W4L8_9CLOT</name>
<dbReference type="AlphaFoldDB" id="A0A1M5W4L8"/>
<dbReference type="Proteomes" id="UP000184241">
    <property type="component" value="Unassembled WGS sequence"/>
</dbReference>
<reference evidence="1 2" key="1">
    <citation type="submission" date="2016-11" db="EMBL/GenBank/DDBJ databases">
        <authorList>
            <person name="Jaros S."/>
            <person name="Januszkiewicz K."/>
            <person name="Wedrychowicz H."/>
        </authorList>
    </citation>
    <scope>NUCLEOTIDE SEQUENCE [LARGE SCALE GENOMIC DNA]</scope>
    <source>
        <strain evidence="1 2">DSM 6191</strain>
    </source>
</reference>
<sequence>MNSKLIEILFYLGKFEDFEYAYRYIEDYSEELDTYTMDELDEISTEVQERTSVVIKYIIFKDINEIELRNRILKEKENIYVDKYIVCFLVLNKNIWDIFLYPSELLLSSISKDSFEAILSIFKGTLKDYNINNKLLEIGEDLEELLYRNAEKLINLKKANKTILQKIINIIKRKEYIIEDTEKPYSKLVKNVDINDFLNNGKNNNKH</sequence>
<evidence type="ECO:0000313" key="2">
    <source>
        <dbReference type="Proteomes" id="UP000184241"/>
    </source>
</evidence>
<proteinExistence type="predicted"/>